<feature type="transmembrane region" description="Helical" evidence="6">
    <location>
        <begin position="277"/>
        <end position="297"/>
    </location>
</feature>
<feature type="transmembrane region" description="Helical" evidence="6">
    <location>
        <begin position="309"/>
        <end position="329"/>
    </location>
</feature>
<evidence type="ECO:0000256" key="3">
    <source>
        <dbReference type="ARBA" id="ARBA00022692"/>
    </source>
</evidence>
<evidence type="ECO:0000313" key="8">
    <source>
        <dbReference type="Proteomes" id="UP000244180"/>
    </source>
</evidence>
<dbReference type="PANTHER" id="PTHR47891:SF2">
    <property type="entry name" value="MAGNESIUM AND COBALT TRANSPORTER"/>
    <property type="match status" value="1"/>
</dbReference>
<dbReference type="SUPFAM" id="SSF144083">
    <property type="entry name" value="Magnesium transport protein CorA, transmembrane region"/>
    <property type="match status" value="1"/>
</dbReference>
<dbReference type="PANTHER" id="PTHR47891">
    <property type="entry name" value="TRANSPORTER-RELATED"/>
    <property type="match status" value="1"/>
</dbReference>
<dbReference type="Pfam" id="PF01544">
    <property type="entry name" value="CorA"/>
    <property type="match status" value="1"/>
</dbReference>
<dbReference type="Gene3D" id="1.20.58.340">
    <property type="entry name" value="Magnesium transport protein CorA, transmembrane region"/>
    <property type="match status" value="2"/>
</dbReference>
<dbReference type="AlphaFoldDB" id="A0A2T5GCQ3"/>
<dbReference type="OrthoDB" id="9803416at2"/>
<organism evidence="7 8">
    <name type="scientific">Hydrogenibacillus schlegelii</name>
    <name type="common">Bacillus schlegelii</name>
    <dbReference type="NCBI Taxonomy" id="1484"/>
    <lineage>
        <taxon>Bacteria</taxon>
        <taxon>Bacillati</taxon>
        <taxon>Bacillota</taxon>
        <taxon>Bacilli</taxon>
        <taxon>Bacillales</taxon>
        <taxon>Bacillales Family X. Incertae Sedis</taxon>
        <taxon>Hydrogenibacillus</taxon>
    </lineage>
</organism>
<keyword evidence="3 6" id="KW-0812">Transmembrane</keyword>
<feature type="transmembrane region" description="Helical" evidence="6">
    <location>
        <begin position="192"/>
        <end position="216"/>
    </location>
</feature>
<keyword evidence="5 6" id="KW-0472">Membrane</keyword>
<accession>A0A2T5GCQ3</accession>
<reference evidence="7 8" key="1">
    <citation type="submission" date="2017-08" db="EMBL/GenBank/DDBJ databases">
        <title>Burning lignite coal seam in the remote Altai Mountains harbors a hydrogen-driven thermophilic microbial community.</title>
        <authorList>
            <person name="Kadnikov V.V."/>
            <person name="Mardanov A.V."/>
            <person name="Ivasenko D."/>
            <person name="Beletsky A.V."/>
            <person name="Karnachuk O.V."/>
            <person name="Ravin N.V."/>
        </authorList>
    </citation>
    <scope>NUCLEOTIDE SEQUENCE [LARGE SCALE GENOMIC DNA]</scope>
    <source>
        <strain evidence="7">AL33</strain>
    </source>
</reference>
<evidence type="ECO:0000256" key="4">
    <source>
        <dbReference type="ARBA" id="ARBA00022989"/>
    </source>
</evidence>
<name>A0A2T5GCQ3_HYDSH</name>
<evidence type="ECO:0000256" key="6">
    <source>
        <dbReference type="SAM" id="Phobius"/>
    </source>
</evidence>
<dbReference type="InterPro" id="IPR047199">
    <property type="entry name" value="CorA-like"/>
</dbReference>
<gene>
    <name evidence="7" type="ORF">HSCHL_1109</name>
</gene>
<dbReference type="SUPFAM" id="SSF143865">
    <property type="entry name" value="CorA soluble domain-like"/>
    <property type="match status" value="1"/>
</dbReference>
<evidence type="ECO:0000256" key="1">
    <source>
        <dbReference type="ARBA" id="ARBA00004141"/>
    </source>
</evidence>
<dbReference type="InterPro" id="IPR045861">
    <property type="entry name" value="CorA_cytoplasmic_dom"/>
</dbReference>
<dbReference type="InterPro" id="IPR002523">
    <property type="entry name" value="MgTranspt_CorA/ZnTranspt_ZntB"/>
</dbReference>
<dbReference type="EMBL" id="PEBV01000008">
    <property type="protein sequence ID" value="PTQ53956.1"/>
    <property type="molecule type" value="Genomic_DNA"/>
</dbReference>
<sequence>MMLEVRLTMPDGRIAVHPAPAEERDAAFGGFPKNSVLTLFDPTPEELGRVARAFHLDEAYLRDALDPLERPRVEVGETEDGAPVLILVLGLPHQNGDAASDGRPGSMPYGVMPVSLVHLKDHLLVVARRAHPAILDVLDGRRAPVATHMKTRLTLLIFQAVAEAYLAALRELRALSRAIERRLRAAHRNRELFMLLGVNKSLVYFASALRASVIVYRRLLAGRDLKLYADDADLLRSALVDLEQAEELTALHADRLSTLMDAYAAVIHNNVNAVLKVLTTLTVVLTLPVLIAGLFTINTRLPFEDAPWLFGLLLLAMIVSGGALVLYFYQRNFLRW</sequence>
<dbReference type="GO" id="GO:0046873">
    <property type="term" value="F:metal ion transmembrane transporter activity"/>
    <property type="evidence" value="ECO:0007669"/>
    <property type="project" value="InterPro"/>
</dbReference>
<evidence type="ECO:0000256" key="2">
    <source>
        <dbReference type="ARBA" id="ARBA00009765"/>
    </source>
</evidence>
<comment type="subcellular location">
    <subcellularLocation>
        <location evidence="1">Membrane</location>
        <topology evidence="1">Multi-pass membrane protein</topology>
    </subcellularLocation>
</comment>
<protein>
    <submittedName>
        <fullName evidence="7">Magnesium and cobalt transport protein CorA</fullName>
    </submittedName>
</protein>
<dbReference type="CDD" id="cd12827">
    <property type="entry name" value="EcCorA_ZntB-like_u2"/>
    <property type="match status" value="1"/>
</dbReference>
<comment type="caution">
    <text evidence="7">The sequence shown here is derived from an EMBL/GenBank/DDBJ whole genome shotgun (WGS) entry which is preliminary data.</text>
</comment>
<keyword evidence="4 6" id="KW-1133">Transmembrane helix</keyword>
<evidence type="ECO:0000256" key="5">
    <source>
        <dbReference type="ARBA" id="ARBA00023136"/>
    </source>
</evidence>
<comment type="similarity">
    <text evidence="2">Belongs to the CorA metal ion transporter (MIT) (TC 1.A.35) family.</text>
</comment>
<proteinExistence type="inferred from homology"/>
<dbReference type="Gene3D" id="3.30.460.20">
    <property type="entry name" value="CorA soluble domain-like"/>
    <property type="match status" value="1"/>
</dbReference>
<dbReference type="GO" id="GO:0016020">
    <property type="term" value="C:membrane"/>
    <property type="evidence" value="ECO:0007669"/>
    <property type="project" value="UniProtKB-SubCell"/>
</dbReference>
<dbReference type="Proteomes" id="UP000244180">
    <property type="component" value="Unassembled WGS sequence"/>
</dbReference>
<evidence type="ECO:0000313" key="7">
    <source>
        <dbReference type="EMBL" id="PTQ53956.1"/>
    </source>
</evidence>
<dbReference type="InterPro" id="IPR045863">
    <property type="entry name" value="CorA_TM1_TM2"/>
</dbReference>